<dbReference type="Proteomes" id="UP000001646">
    <property type="component" value="Unplaced"/>
</dbReference>
<evidence type="ECO:0000256" key="8">
    <source>
        <dbReference type="ARBA" id="ARBA00023136"/>
    </source>
</evidence>
<feature type="transmembrane region" description="Helical" evidence="13">
    <location>
        <begin position="100"/>
        <end position="119"/>
    </location>
</feature>
<dbReference type="Pfam" id="PF13853">
    <property type="entry name" value="7tm_4"/>
    <property type="match status" value="1"/>
</dbReference>
<feature type="transmembrane region" description="Helical" evidence="13">
    <location>
        <begin position="59"/>
        <end position="80"/>
    </location>
</feature>
<dbReference type="SUPFAM" id="SSF81321">
    <property type="entry name" value="Family A G protein-coupled receptor-like"/>
    <property type="match status" value="1"/>
</dbReference>
<evidence type="ECO:0000256" key="13">
    <source>
        <dbReference type="RuleBase" id="RU363047"/>
    </source>
</evidence>
<dbReference type="PROSITE" id="PS50262">
    <property type="entry name" value="G_PROTEIN_RECEP_F1_2"/>
    <property type="match status" value="1"/>
</dbReference>
<keyword evidence="10" id="KW-0325">Glycoprotein</keyword>
<proteinExistence type="inferred from homology"/>
<dbReference type="Gene3D" id="1.20.1070.10">
    <property type="entry name" value="Rhodopsin 7-helix transmembrane proteins"/>
    <property type="match status" value="1"/>
</dbReference>
<dbReference type="GO" id="GO:0004930">
    <property type="term" value="F:G protein-coupled receptor activity"/>
    <property type="evidence" value="ECO:0007669"/>
    <property type="project" value="UniProtKB-KW"/>
</dbReference>
<feature type="transmembrane region" description="Helical" evidence="13">
    <location>
        <begin position="140"/>
        <end position="167"/>
    </location>
</feature>
<protein>
    <recommendedName>
        <fullName evidence="13">Olfactory receptor</fullName>
    </recommendedName>
</protein>
<dbReference type="KEGG" id="acs:100567149"/>
<evidence type="ECO:0000256" key="2">
    <source>
        <dbReference type="ARBA" id="ARBA00022475"/>
    </source>
</evidence>
<keyword evidence="8 13" id="KW-0472">Membrane</keyword>
<evidence type="ECO:0000256" key="10">
    <source>
        <dbReference type="ARBA" id="ARBA00023180"/>
    </source>
</evidence>
<evidence type="ECO:0000256" key="7">
    <source>
        <dbReference type="ARBA" id="ARBA00023040"/>
    </source>
</evidence>
<dbReference type="AlphaFoldDB" id="A0A803SSG7"/>
<feature type="transmembrane region" description="Helical" evidence="13">
    <location>
        <begin position="24"/>
        <end position="47"/>
    </location>
</feature>
<dbReference type="Ensembl" id="ENSACAT00000044112.1">
    <property type="protein sequence ID" value="ENSACAP00000025907.1"/>
    <property type="gene ID" value="ENSACAG00000035277.1"/>
</dbReference>
<dbReference type="GO" id="GO:0004984">
    <property type="term" value="F:olfactory receptor activity"/>
    <property type="evidence" value="ECO:0000318"/>
    <property type="project" value="GO_Central"/>
</dbReference>
<keyword evidence="2 13" id="KW-1003">Cell membrane</keyword>
<dbReference type="GeneTree" id="ENSGT01150000286948"/>
<dbReference type="InParanoid" id="A0A803SSG7"/>
<dbReference type="CDD" id="cd15911">
    <property type="entry name" value="7tmA_OR11A-like"/>
    <property type="match status" value="1"/>
</dbReference>
<name>A0A803SSG7_ANOCA</name>
<dbReference type="InterPro" id="IPR017452">
    <property type="entry name" value="GPCR_Rhodpsn_7TM"/>
</dbReference>
<feature type="transmembrane region" description="Helical" evidence="13">
    <location>
        <begin position="237"/>
        <end position="260"/>
    </location>
</feature>
<dbReference type="FunFam" id="1.20.1070.10:FF:000010">
    <property type="entry name" value="Olfactory receptor"/>
    <property type="match status" value="1"/>
</dbReference>
<keyword evidence="16" id="KW-1185">Reference proteome</keyword>
<evidence type="ECO:0000256" key="4">
    <source>
        <dbReference type="ARBA" id="ARBA00022692"/>
    </source>
</evidence>
<dbReference type="PANTHER" id="PTHR26452">
    <property type="entry name" value="OLFACTORY RECEPTOR"/>
    <property type="match status" value="1"/>
</dbReference>
<gene>
    <name evidence="15" type="primary">LOC100567149</name>
</gene>
<accession>A0A803SSG7</accession>
<feature type="transmembrane region" description="Helical" evidence="13">
    <location>
        <begin position="199"/>
        <end position="225"/>
    </location>
</feature>
<dbReference type="GO" id="GO:0005886">
    <property type="term" value="C:plasma membrane"/>
    <property type="evidence" value="ECO:0007669"/>
    <property type="project" value="UniProtKB-SubCell"/>
</dbReference>
<keyword evidence="11 12" id="KW-0807">Transducer</keyword>
<evidence type="ECO:0000259" key="14">
    <source>
        <dbReference type="PROSITE" id="PS50262"/>
    </source>
</evidence>
<evidence type="ECO:0000256" key="12">
    <source>
        <dbReference type="RuleBase" id="RU000688"/>
    </source>
</evidence>
<evidence type="ECO:0000256" key="11">
    <source>
        <dbReference type="ARBA" id="ARBA00023224"/>
    </source>
</evidence>
<keyword evidence="3 13" id="KW-0716">Sensory transduction</keyword>
<dbReference type="PRINTS" id="PR00237">
    <property type="entry name" value="GPCRRHODOPSN"/>
</dbReference>
<dbReference type="InterPro" id="IPR000276">
    <property type="entry name" value="GPCR_Rhodpsn"/>
</dbReference>
<evidence type="ECO:0000256" key="9">
    <source>
        <dbReference type="ARBA" id="ARBA00023170"/>
    </source>
</evidence>
<keyword evidence="7 12" id="KW-0297">G-protein coupled receptor</keyword>
<keyword evidence="6 13" id="KW-1133">Transmembrane helix</keyword>
<dbReference type="InterPro" id="IPR050516">
    <property type="entry name" value="Olfactory_GPCR"/>
</dbReference>
<reference evidence="15" key="2">
    <citation type="submission" date="2025-08" db="UniProtKB">
        <authorList>
            <consortium name="Ensembl"/>
        </authorList>
    </citation>
    <scope>IDENTIFICATION</scope>
</reference>
<evidence type="ECO:0000313" key="15">
    <source>
        <dbReference type="Ensembl" id="ENSACAP00000025907.1"/>
    </source>
</evidence>
<evidence type="ECO:0000313" key="16">
    <source>
        <dbReference type="Proteomes" id="UP000001646"/>
    </source>
</evidence>
<comment type="subcellular location">
    <subcellularLocation>
        <location evidence="1 13">Cell membrane</location>
        <topology evidence="1 13">Multi-pass membrane protein</topology>
    </subcellularLocation>
</comment>
<feature type="domain" description="G-protein coupled receptors family 1 profile" evidence="14">
    <location>
        <begin position="40"/>
        <end position="289"/>
    </location>
</feature>
<reference evidence="15" key="3">
    <citation type="submission" date="2025-09" db="UniProtKB">
        <authorList>
            <consortium name="Ensembl"/>
        </authorList>
    </citation>
    <scope>IDENTIFICATION</scope>
</reference>
<dbReference type="OrthoDB" id="5967130at2759"/>
<dbReference type="GO" id="GO:0005549">
    <property type="term" value="F:odorant binding"/>
    <property type="evidence" value="ECO:0000318"/>
    <property type="project" value="GO_Central"/>
</dbReference>
<dbReference type="PRINTS" id="PR00245">
    <property type="entry name" value="OLFACTORYR"/>
</dbReference>
<sequence length="312" mass="35692">MDRNQSAITTFILLGFGNLFEVRVSFFILFLVIYTLSIGGNLFIVFLVMVDRHLHTPMYFFLVNLSCLETCYISTILPKMLASFLTGDRSISIEGCITQYYFFGFFAATECYLLAVMSYDRYLAICKPLHYTSLMNGRHCLQLAFTSWMSGFLTNTIITSCMVKLAFCGPKEIDNFFCDIYPVVNLSCSNNYLVKLVTLILGLMGTGPPFLLTLSSYICILCAILRFESKSSQQKMFSICSSHLIVVTLYYGSIFLIYIVPETETLKELRKIFSLFYTVLTPILNPLIYSLRNRAVKNAFFRCVRKYSNRVS</sequence>
<keyword evidence="4 12" id="KW-0812">Transmembrane</keyword>
<evidence type="ECO:0000256" key="1">
    <source>
        <dbReference type="ARBA" id="ARBA00004651"/>
    </source>
</evidence>
<reference evidence="15" key="1">
    <citation type="submission" date="2009-12" db="EMBL/GenBank/DDBJ databases">
        <title>The Genome Sequence of Anolis carolinensis (Green Anole Lizard).</title>
        <authorList>
            <consortium name="The Genome Sequencing Platform"/>
            <person name="Di Palma F."/>
            <person name="Alfoldi J."/>
            <person name="Heiman D."/>
            <person name="Young S."/>
            <person name="Grabherr M."/>
            <person name="Johnson J."/>
            <person name="Lander E.S."/>
            <person name="Lindblad-Toh K."/>
        </authorList>
    </citation>
    <scope>NUCLEOTIDE SEQUENCE [LARGE SCALE GENOMIC DNA]</scope>
    <source>
        <strain evidence="15">JBL SC #1</strain>
    </source>
</reference>
<keyword evidence="9 12" id="KW-0675">Receptor</keyword>
<dbReference type="PROSITE" id="PS00237">
    <property type="entry name" value="G_PROTEIN_RECEP_F1_1"/>
    <property type="match status" value="1"/>
</dbReference>
<evidence type="ECO:0000256" key="6">
    <source>
        <dbReference type="ARBA" id="ARBA00022989"/>
    </source>
</evidence>
<feature type="transmembrane region" description="Helical" evidence="13">
    <location>
        <begin position="272"/>
        <end position="291"/>
    </location>
</feature>
<organism evidence="15 16">
    <name type="scientific">Anolis carolinensis</name>
    <name type="common">Green anole</name>
    <name type="synonym">American chameleon</name>
    <dbReference type="NCBI Taxonomy" id="28377"/>
    <lineage>
        <taxon>Eukaryota</taxon>
        <taxon>Metazoa</taxon>
        <taxon>Chordata</taxon>
        <taxon>Craniata</taxon>
        <taxon>Vertebrata</taxon>
        <taxon>Euteleostomi</taxon>
        <taxon>Lepidosauria</taxon>
        <taxon>Squamata</taxon>
        <taxon>Bifurcata</taxon>
        <taxon>Unidentata</taxon>
        <taxon>Episquamata</taxon>
        <taxon>Toxicofera</taxon>
        <taxon>Iguania</taxon>
        <taxon>Dactyloidae</taxon>
        <taxon>Anolis</taxon>
    </lineage>
</organism>
<dbReference type="GeneID" id="100567149"/>
<comment type="similarity">
    <text evidence="12">Belongs to the G-protein coupled receptor 1 family.</text>
</comment>
<keyword evidence="5 13" id="KW-0552">Olfaction</keyword>
<dbReference type="InterPro" id="IPR000725">
    <property type="entry name" value="Olfact_rcpt"/>
</dbReference>
<evidence type="ECO:0000256" key="5">
    <source>
        <dbReference type="ARBA" id="ARBA00022725"/>
    </source>
</evidence>
<evidence type="ECO:0000256" key="3">
    <source>
        <dbReference type="ARBA" id="ARBA00022606"/>
    </source>
</evidence>